<dbReference type="EnsemblPlants" id="Kaladp0101s0138.1.v1.1">
    <property type="protein sequence ID" value="Kaladp0101s0138.1.v1.1.CDS.1"/>
    <property type="gene ID" value="Kaladp0101s0138.v1.1"/>
</dbReference>
<dbReference type="Proteomes" id="UP000594263">
    <property type="component" value="Unplaced"/>
</dbReference>
<evidence type="ECO:0000256" key="1">
    <source>
        <dbReference type="SAM" id="MobiDB-lite"/>
    </source>
</evidence>
<protein>
    <submittedName>
        <fullName evidence="2">Uncharacterized protein</fullName>
    </submittedName>
</protein>
<reference evidence="2" key="1">
    <citation type="submission" date="2021-01" db="UniProtKB">
        <authorList>
            <consortium name="EnsemblPlants"/>
        </authorList>
    </citation>
    <scope>IDENTIFICATION</scope>
</reference>
<feature type="region of interest" description="Disordered" evidence="1">
    <location>
        <begin position="1"/>
        <end position="21"/>
    </location>
</feature>
<accession>A0A7N0V4G3</accession>
<name>A0A7N0V4G3_KALFE</name>
<evidence type="ECO:0000313" key="2">
    <source>
        <dbReference type="EnsemblPlants" id="Kaladp0101s0138.1.v1.1.CDS.1"/>
    </source>
</evidence>
<feature type="compositionally biased region" description="Basic and acidic residues" evidence="1">
    <location>
        <begin position="10"/>
        <end position="20"/>
    </location>
</feature>
<keyword evidence="3" id="KW-1185">Reference proteome</keyword>
<evidence type="ECO:0000313" key="3">
    <source>
        <dbReference type="Proteomes" id="UP000594263"/>
    </source>
</evidence>
<organism evidence="2 3">
    <name type="scientific">Kalanchoe fedtschenkoi</name>
    <name type="common">Lavender scallops</name>
    <name type="synonym">South American air plant</name>
    <dbReference type="NCBI Taxonomy" id="63787"/>
    <lineage>
        <taxon>Eukaryota</taxon>
        <taxon>Viridiplantae</taxon>
        <taxon>Streptophyta</taxon>
        <taxon>Embryophyta</taxon>
        <taxon>Tracheophyta</taxon>
        <taxon>Spermatophyta</taxon>
        <taxon>Magnoliopsida</taxon>
        <taxon>eudicotyledons</taxon>
        <taxon>Gunneridae</taxon>
        <taxon>Pentapetalae</taxon>
        <taxon>Saxifragales</taxon>
        <taxon>Crassulaceae</taxon>
        <taxon>Kalanchoe</taxon>
    </lineage>
</organism>
<sequence length="107" mass="12022">MLMPETSESESEKKSGESGKKQWGFSAFKKWKRSSSQDEMTTPLPSEVKSGFVDGFVRVEALDSSKQIERQLKSEPELEKVRMLSSVLLVSVLIQDTNIDKPGNLLE</sequence>
<dbReference type="AlphaFoldDB" id="A0A7N0V4G3"/>
<proteinExistence type="predicted"/>
<dbReference type="Gramene" id="Kaladp0101s0138.1.v1.1">
    <property type="protein sequence ID" value="Kaladp0101s0138.1.v1.1.CDS.1"/>
    <property type="gene ID" value="Kaladp0101s0138.v1.1"/>
</dbReference>